<keyword evidence="8" id="KW-0456">Lyase</keyword>
<accession>A0A3B0RI16</accession>
<sequence length="152" mass="17116">MKLLLTLLFIGLSQNAFAIGVDLKKLPDPVMEARAQHIMKELRCLVCQNQSIIESDAELAGDLRAIVREQVAMGKNHEQIIEFMTSRYGDWILLKPPFKASNAILWLGPIFLLLIGGFLVFRTIRQSANSVKVSPLSADEKERLKQIIEDRG</sequence>
<dbReference type="InterPro" id="IPR038297">
    <property type="entry name" value="CcmH/CycL/NrfF/Ccl2_sf"/>
</dbReference>
<reference evidence="8" key="1">
    <citation type="submission" date="2018-06" db="EMBL/GenBank/DDBJ databases">
        <authorList>
            <person name="Zhirakovskaya E."/>
        </authorList>
    </citation>
    <scope>NUCLEOTIDE SEQUENCE</scope>
</reference>
<dbReference type="InterPro" id="IPR005616">
    <property type="entry name" value="CcmH/CycL/Ccl2/NrfF_N"/>
</dbReference>
<dbReference type="GO" id="GO:0016829">
    <property type="term" value="F:lyase activity"/>
    <property type="evidence" value="ECO:0007669"/>
    <property type="project" value="UniProtKB-KW"/>
</dbReference>
<evidence type="ECO:0000313" key="8">
    <source>
        <dbReference type="EMBL" id="VAV91639.1"/>
    </source>
</evidence>
<keyword evidence="6" id="KW-0812">Transmembrane</keyword>
<evidence type="ECO:0000256" key="6">
    <source>
        <dbReference type="SAM" id="Phobius"/>
    </source>
</evidence>
<protein>
    <submittedName>
        <fullName evidence="8">Cytochrome c heme lyase subunit CcmL</fullName>
    </submittedName>
</protein>
<dbReference type="AlphaFoldDB" id="A0A3B0RI16"/>
<keyword evidence="6" id="KW-1133">Transmembrane helix</keyword>
<keyword evidence="4" id="KW-0732">Signal</keyword>
<feature type="transmembrane region" description="Helical" evidence="6">
    <location>
        <begin position="103"/>
        <end position="121"/>
    </location>
</feature>
<dbReference type="PANTHER" id="PTHR47870:SF4">
    <property type="entry name" value="CYTOCHROME C-TYPE BIOGENESIS PROTEIN CYCH"/>
    <property type="match status" value="1"/>
</dbReference>
<gene>
    <name evidence="8" type="ORF">MNBD_ALPHA02-2557</name>
</gene>
<proteinExistence type="inferred from homology"/>
<evidence type="ECO:0000256" key="4">
    <source>
        <dbReference type="ARBA" id="ARBA00022729"/>
    </source>
</evidence>
<keyword evidence="2" id="KW-0349">Heme</keyword>
<keyword evidence="5" id="KW-0408">Iron</keyword>
<dbReference type="Gene3D" id="1.10.8.640">
    <property type="entry name" value="Cytochrome C biogenesis protein"/>
    <property type="match status" value="1"/>
</dbReference>
<organism evidence="8">
    <name type="scientific">hydrothermal vent metagenome</name>
    <dbReference type="NCBI Taxonomy" id="652676"/>
    <lineage>
        <taxon>unclassified sequences</taxon>
        <taxon>metagenomes</taxon>
        <taxon>ecological metagenomes</taxon>
    </lineage>
</organism>
<dbReference type="GO" id="GO:0005886">
    <property type="term" value="C:plasma membrane"/>
    <property type="evidence" value="ECO:0007669"/>
    <property type="project" value="TreeGrafter"/>
</dbReference>
<evidence type="ECO:0000256" key="5">
    <source>
        <dbReference type="ARBA" id="ARBA00023004"/>
    </source>
</evidence>
<feature type="domain" description="CcmH/CycL/Ccl2/NrfF N-terminal" evidence="7">
    <location>
        <begin position="9"/>
        <end position="147"/>
    </location>
</feature>
<dbReference type="CDD" id="cd16378">
    <property type="entry name" value="CcmH_N"/>
    <property type="match status" value="1"/>
</dbReference>
<dbReference type="PANTHER" id="PTHR47870">
    <property type="entry name" value="CYTOCHROME C-TYPE BIOGENESIS PROTEIN CCMH"/>
    <property type="match status" value="1"/>
</dbReference>
<dbReference type="Pfam" id="PF03918">
    <property type="entry name" value="CcmH"/>
    <property type="match status" value="1"/>
</dbReference>
<name>A0A3B0RI16_9ZZZZ</name>
<dbReference type="EMBL" id="UOED01000068">
    <property type="protein sequence ID" value="VAV91639.1"/>
    <property type="molecule type" value="Genomic_DNA"/>
</dbReference>
<evidence type="ECO:0000256" key="1">
    <source>
        <dbReference type="ARBA" id="ARBA00010342"/>
    </source>
</evidence>
<keyword evidence="3" id="KW-0479">Metal-binding</keyword>
<dbReference type="GO" id="GO:0046872">
    <property type="term" value="F:metal ion binding"/>
    <property type="evidence" value="ECO:0007669"/>
    <property type="project" value="UniProtKB-KW"/>
</dbReference>
<keyword evidence="6" id="KW-0472">Membrane</keyword>
<comment type="similarity">
    <text evidence="1">Belongs to the CcmH/CycL/Ccl2/NrfF family.</text>
</comment>
<evidence type="ECO:0000256" key="3">
    <source>
        <dbReference type="ARBA" id="ARBA00022723"/>
    </source>
</evidence>
<dbReference type="InterPro" id="IPR051263">
    <property type="entry name" value="C-type_cytochrome_biogenesis"/>
</dbReference>
<evidence type="ECO:0000259" key="7">
    <source>
        <dbReference type="Pfam" id="PF03918"/>
    </source>
</evidence>
<evidence type="ECO:0000256" key="2">
    <source>
        <dbReference type="ARBA" id="ARBA00022617"/>
    </source>
</evidence>